<dbReference type="Proteomes" id="UP000262882">
    <property type="component" value="Unassembled WGS sequence"/>
</dbReference>
<protein>
    <submittedName>
        <fullName evidence="1">Uncharacterized protein</fullName>
    </submittedName>
</protein>
<dbReference type="EMBL" id="QVNQ01000008">
    <property type="protein sequence ID" value="RFS82869.1"/>
    <property type="molecule type" value="Genomic_DNA"/>
</dbReference>
<sequence>MLRVYSWDAPAIGESISVTLGNGEWWYQSSTGLWLTPCKRVTLATYKLSILLTPWVSAAFDPLRDDQP</sequence>
<organism evidence="1 2">
    <name type="scientific">Actinomadura spongiicola</name>
    <dbReference type="NCBI Taxonomy" id="2303421"/>
    <lineage>
        <taxon>Bacteria</taxon>
        <taxon>Bacillati</taxon>
        <taxon>Actinomycetota</taxon>
        <taxon>Actinomycetes</taxon>
        <taxon>Streptosporangiales</taxon>
        <taxon>Thermomonosporaceae</taxon>
        <taxon>Actinomadura</taxon>
    </lineage>
</organism>
<reference evidence="1 2" key="1">
    <citation type="submission" date="2018-08" db="EMBL/GenBank/DDBJ databases">
        <title>Actinomadura spongicola sp. nov., isolated from marine sponge Leucetta chagosensis.</title>
        <authorList>
            <person name="Li L."/>
            <person name="Lin H.W."/>
        </authorList>
    </citation>
    <scope>NUCLEOTIDE SEQUENCE [LARGE SCALE GENOMIC DNA]</scope>
    <source>
        <strain evidence="1 2">LHW52907</strain>
    </source>
</reference>
<keyword evidence="2" id="KW-1185">Reference proteome</keyword>
<accession>A0A372GCL6</accession>
<name>A0A372GCL6_9ACTN</name>
<evidence type="ECO:0000313" key="1">
    <source>
        <dbReference type="EMBL" id="RFS82869.1"/>
    </source>
</evidence>
<evidence type="ECO:0000313" key="2">
    <source>
        <dbReference type="Proteomes" id="UP000262882"/>
    </source>
</evidence>
<dbReference type="AlphaFoldDB" id="A0A372GCL6"/>
<comment type="caution">
    <text evidence="1">The sequence shown here is derived from an EMBL/GenBank/DDBJ whole genome shotgun (WGS) entry which is preliminary data.</text>
</comment>
<proteinExistence type="predicted"/>
<gene>
    <name evidence="1" type="ORF">D0T12_25995</name>
</gene>